<evidence type="ECO:0000313" key="1">
    <source>
        <dbReference type="EMBL" id="MFC3322085.1"/>
    </source>
</evidence>
<sequence length="93" mass="10262">MDLGLGQPSSLIEEFKSLVFLALPVLDLTDQAVEPGVCDIEAKRAPRLGSQNAEISTVACFVQLTGNFTYQGLYVQRVERKGYGRRFALKKPT</sequence>
<dbReference type="EMBL" id="JBHRVD010000001">
    <property type="protein sequence ID" value="MFC3322085.1"/>
    <property type="molecule type" value="Genomic_DNA"/>
</dbReference>
<dbReference type="RefSeq" id="WP_378978698.1">
    <property type="nucleotide sequence ID" value="NZ_JBHRVD010000001.1"/>
</dbReference>
<organism evidence="1 2">
    <name type="scientific">Mesorhizobium cantuariense</name>
    <dbReference type="NCBI Taxonomy" id="1300275"/>
    <lineage>
        <taxon>Bacteria</taxon>
        <taxon>Pseudomonadati</taxon>
        <taxon>Pseudomonadota</taxon>
        <taxon>Alphaproteobacteria</taxon>
        <taxon>Hyphomicrobiales</taxon>
        <taxon>Phyllobacteriaceae</taxon>
        <taxon>Mesorhizobium</taxon>
    </lineage>
</organism>
<accession>A0ABV7MK36</accession>
<evidence type="ECO:0000313" key="2">
    <source>
        <dbReference type="Proteomes" id="UP001595648"/>
    </source>
</evidence>
<name>A0ABV7MK36_9HYPH</name>
<reference evidence="2" key="1">
    <citation type="journal article" date="2019" name="Int. J. Syst. Evol. Microbiol.">
        <title>The Global Catalogue of Microorganisms (GCM) 10K type strain sequencing project: providing services to taxonomists for standard genome sequencing and annotation.</title>
        <authorList>
            <consortium name="The Broad Institute Genomics Platform"/>
            <consortium name="The Broad Institute Genome Sequencing Center for Infectious Disease"/>
            <person name="Wu L."/>
            <person name="Ma J."/>
        </authorList>
    </citation>
    <scope>NUCLEOTIDE SEQUENCE [LARGE SCALE GENOMIC DNA]</scope>
    <source>
        <strain evidence="2">ICMP 19515</strain>
    </source>
</reference>
<dbReference type="Proteomes" id="UP001595648">
    <property type="component" value="Unassembled WGS sequence"/>
</dbReference>
<protein>
    <submittedName>
        <fullName evidence="1">Uncharacterized protein</fullName>
    </submittedName>
</protein>
<keyword evidence="2" id="KW-1185">Reference proteome</keyword>
<gene>
    <name evidence="1" type="ORF">ACFOJ9_09870</name>
</gene>
<comment type="caution">
    <text evidence="1">The sequence shown here is derived from an EMBL/GenBank/DDBJ whole genome shotgun (WGS) entry which is preliminary data.</text>
</comment>
<proteinExistence type="predicted"/>